<accession>A0A516INR0</accession>
<evidence type="ECO:0000313" key="3">
    <source>
        <dbReference type="Proteomes" id="UP000321857"/>
    </source>
</evidence>
<dbReference type="OrthoDB" id="7562173at2"/>
<feature type="transmembrane region" description="Helical" evidence="1">
    <location>
        <begin position="20"/>
        <end position="38"/>
    </location>
</feature>
<keyword evidence="1" id="KW-1133">Transmembrane helix</keyword>
<organism evidence="2 3">
    <name type="scientific">Sphingomonas xanthus</name>
    <dbReference type="NCBI Taxonomy" id="2594473"/>
    <lineage>
        <taxon>Bacteria</taxon>
        <taxon>Pseudomonadati</taxon>
        <taxon>Pseudomonadota</taxon>
        <taxon>Alphaproteobacteria</taxon>
        <taxon>Sphingomonadales</taxon>
        <taxon>Sphingomonadaceae</taxon>
        <taxon>Sphingomonas</taxon>
    </lineage>
</organism>
<gene>
    <name evidence="2" type="ORF">FMM02_00410</name>
</gene>
<name>A0A516INR0_9SPHN</name>
<keyword evidence="1" id="KW-0472">Membrane</keyword>
<dbReference type="EMBL" id="CP041659">
    <property type="protein sequence ID" value="QDP18555.1"/>
    <property type="molecule type" value="Genomic_DNA"/>
</dbReference>
<protein>
    <submittedName>
        <fullName evidence="2">Uncharacterized protein</fullName>
    </submittedName>
</protein>
<evidence type="ECO:0000256" key="1">
    <source>
        <dbReference type="SAM" id="Phobius"/>
    </source>
</evidence>
<reference evidence="2 3" key="1">
    <citation type="submission" date="2019-07" db="EMBL/GenBank/DDBJ databases">
        <title>Sphingomonas AE3 Genome sequencing and assembly.</title>
        <authorList>
            <person name="Kim H."/>
        </authorList>
    </citation>
    <scope>NUCLEOTIDE SEQUENCE [LARGE SCALE GENOMIC DNA]</scope>
    <source>
        <strain evidence="2 3">AE3</strain>
    </source>
</reference>
<dbReference type="Proteomes" id="UP000321857">
    <property type="component" value="Chromosome"/>
</dbReference>
<keyword evidence="1" id="KW-0812">Transmembrane</keyword>
<keyword evidence="3" id="KW-1185">Reference proteome</keyword>
<sequence>MIFRRMTENLRRQNWTSVAIEVAIVIVGVFMGIQAANWNQSRQERQQTEQLLSQLETELTTFYGFLDELDEYYATTARYAAKADAAWRGDPSVTDREFVIAAYQASQVNAAGNNSAVWAQIFGAQDLRNIANVKVRSNLARVMAFDYDLVNLSSVTTRYREEVRKVIPDHIQEAIRKHCGDRRAPGSIYALELPAACPIRLPEQDVAATAAELRAKPELQGELRWHKAAVANQLLNVETLRILLRDLTAQIRQS</sequence>
<dbReference type="AlphaFoldDB" id="A0A516INR0"/>
<dbReference type="RefSeq" id="WP_147493018.1">
    <property type="nucleotide sequence ID" value="NZ_CP041659.1"/>
</dbReference>
<evidence type="ECO:0000313" key="2">
    <source>
        <dbReference type="EMBL" id="QDP18555.1"/>
    </source>
</evidence>
<proteinExistence type="predicted"/>
<dbReference type="KEGG" id="sxa:FMM02_00410"/>